<accession>A0A1R2CQY0</accession>
<dbReference type="OrthoDB" id="319171at2759"/>
<dbReference type="Gene3D" id="3.70.10.10">
    <property type="match status" value="1"/>
</dbReference>
<dbReference type="Proteomes" id="UP000187209">
    <property type="component" value="Unassembled WGS sequence"/>
</dbReference>
<proteinExistence type="predicted"/>
<name>A0A1R2CQY0_9CILI</name>
<evidence type="ECO:0000313" key="1">
    <source>
        <dbReference type="EMBL" id="OMJ91380.1"/>
    </source>
</evidence>
<comment type="caution">
    <text evidence="1">The sequence shown here is derived from an EMBL/GenBank/DDBJ whole genome shotgun (WGS) entry which is preliminary data.</text>
</comment>
<sequence>MGQAYINNVEFDTYVVTKDTHISLDFATFRSVLKSISKFSNGTIVTMEYPYKDNKFLILFEDESFTSQFYLDTYEAEFQNNSGISQNIIASMKFSDVKIIKQAMEVACHGRPDKNVFLTFSTHKPMLYFLTEDDITSVRARVTIPFGEHVESQIRRECERNYSAKVLKGITSFPKCKEIDVKMHEEGILEIEITVSANMLVRHFINPCDNLE</sequence>
<organism evidence="1 2">
    <name type="scientific">Stentor coeruleus</name>
    <dbReference type="NCBI Taxonomy" id="5963"/>
    <lineage>
        <taxon>Eukaryota</taxon>
        <taxon>Sar</taxon>
        <taxon>Alveolata</taxon>
        <taxon>Ciliophora</taxon>
        <taxon>Postciliodesmatophora</taxon>
        <taxon>Heterotrichea</taxon>
        <taxon>Heterotrichida</taxon>
        <taxon>Stentoridae</taxon>
        <taxon>Stentor</taxon>
    </lineage>
</organism>
<dbReference type="AlphaFoldDB" id="A0A1R2CQY0"/>
<keyword evidence="2" id="KW-1185">Reference proteome</keyword>
<dbReference type="EMBL" id="MPUH01000082">
    <property type="protein sequence ID" value="OMJ91380.1"/>
    <property type="molecule type" value="Genomic_DNA"/>
</dbReference>
<evidence type="ECO:0008006" key="3">
    <source>
        <dbReference type="Google" id="ProtNLM"/>
    </source>
</evidence>
<evidence type="ECO:0000313" key="2">
    <source>
        <dbReference type="Proteomes" id="UP000187209"/>
    </source>
</evidence>
<gene>
    <name evidence="1" type="ORF">SteCoe_6060</name>
</gene>
<protein>
    <recommendedName>
        <fullName evidence="3">Proliferating cell nuclear antigen PCNA N-terminal domain-containing protein</fullName>
    </recommendedName>
</protein>
<reference evidence="1 2" key="1">
    <citation type="submission" date="2016-11" db="EMBL/GenBank/DDBJ databases">
        <title>The macronuclear genome of Stentor coeruleus: a giant cell with tiny introns.</title>
        <authorList>
            <person name="Slabodnick M."/>
            <person name="Ruby J.G."/>
            <person name="Reiff S.B."/>
            <person name="Swart E.C."/>
            <person name="Gosai S."/>
            <person name="Prabakaran S."/>
            <person name="Witkowska E."/>
            <person name="Larue G.E."/>
            <person name="Fisher S."/>
            <person name="Freeman R.M."/>
            <person name="Gunawardena J."/>
            <person name="Chu W."/>
            <person name="Stover N.A."/>
            <person name="Gregory B.D."/>
            <person name="Nowacki M."/>
            <person name="Derisi J."/>
            <person name="Roy S.W."/>
            <person name="Marshall W.F."/>
            <person name="Sood P."/>
        </authorList>
    </citation>
    <scope>NUCLEOTIDE SEQUENCE [LARGE SCALE GENOMIC DNA]</scope>
    <source>
        <strain evidence="1">WM001</strain>
    </source>
</reference>